<comment type="function">
    <text evidence="7">Pyrophosphatase that catalyzes the hydrolysis of nucleoside triphosphates to their monophosphate derivatives, with a high preference for the non-canonical purine nucleotides XTP (xanthosine triphosphate), dITP (deoxyinosine triphosphate) and ITP. Seems to function as a house-cleaning enzyme that removes non-canonical purine nucleotides from the nucleotide pool, thus preventing their incorporation into DNA/RNA and avoiding chromosomal lesions.</text>
</comment>
<dbReference type="GO" id="GO:0005737">
    <property type="term" value="C:cytoplasm"/>
    <property type="evidence" value="ECO:0007669"/>
    <property type="project" value="TreeGrafter"/>
</dbReference>
<dbReference type="AlphaFoldDB" id="H1Z0Q4"/>
<comment type="catalytic activity">
    <reaction evidence="7">
        <text>dITP + H2O = dIMP + diphosphate + H(+)</text>
        <dbReference type="Rhea" id="RHEA:28342"/>
        <dbReference type="ChEBI" id="CHEBI:15377"/>
        <dbReference type="ChEBI" id="CHEBI:15378"/>
        <dbReference type="ChEBI" id="CHEBI:33019"/>
        <dbReference type="ChEBI" id="CHEBI:61194"/>
        <dbReference type="ChEBI" id="CHEBI:61382"/>
        <dbReference type="EC" id="3.6.1.66"/>
    </reaction>
</comment>
<dbReference type="STRING" id="937775.Metlim_1201"/>
<comment type="catalytic activity">
    <reaction evidence="7">
        <text>XTP + H2O = XMP + diphosphate + H(+)</text>
        <dbReference type="Rhea" id="RHEA:28610"/>
        <dbReference type="ChEBI" id="CHEBI:15377"/>
        <dbReference type="ChEBI" id="CHEBI:15378"/>
        <dbReference type="ChEBI" id="CHEBI:33019"/>
        <dbReference type="ChEBI" id="CHEBI:57464"/>
        <dbReference type="ChEBI" id="CHEBI:61314"/>
        <dbReference type="EC" id="3.6.1.66"/>
    </reaction>
</comment>
<dbReference type="GO" id="GO:0017111">
    <property type="term" value="F:ribonucleoside triphosphate phosphatase activity"/>
    <property type="evidence" value="ECO:0007669"/>
    <property type="project" value="InterPro"/>
</dbReference>
<organism evidence="9 10">
    <name type="scientific">Methanoplanus limicola DSM 2279</name>
    <dbReference type="NCBI Taxonomy" id="937775"/>
    <lineage>
        <taxon>Archaea</taxon>
        <taxon>Methanobacteriati</taxon>
        <taxon>Methanobacteriota</taxon>
        <taxon>Stenosarchaea group</taxon>
        <taxon>Methanomicrobia</taxon>
        <taxon>Methanomicrobiales</taxon>
        <taxon>Methanomicrobiaceae</taxon>
        <taxon>Methanoplanus</taxon>
    </lineage>
</organism>
<reference evidence="9 10" key="1">
    <citation type="submission" date="2011-10" db="EMBL/GenBank/DDBJ databases">
        <title>The Improved High-Quality Draft genome of Methanoplanus limicola DSM 2279.</title>
        <authorList>
            <consortium name="US DOE Joint Genome Institute (JGI-PGF)"/>
            <person name="Lucas S."/>
            <person name="Copeland A."/>
            <person name="Lapidus A."/>
            <person name="Glavina del Rio T."/>
            <person name="Dalin E."/>
            <person name="Tice H."/>
            <person name="Bruce D."/>
            <person name="Goodwin L."/>
            <person name="Pitluck S."/>
            <person name="Peters L."/>
            <person name="Mikhailova N."/>
            <person name="Lu M."/>
            <person name="Kyrpides N."/>
            <person name="Mavromatis K."/>
            <person name="Ivanova N."/>
            <person name="Markowitz V."/>
            <person name="Cheng J.-F."/>
            <person name="Hugenholtz P."/>
            <person name="Woyke T."/>
            <person name="Wu D."/>
            <person name="Wirth R."/>
            <person name="Brambilla E.-M."/>
            <person name="Klenk H.-P."/>
            <person name="Eisen J.A."/>
        </authorList>
    </citation>
    <scope>NUCLEOTIDE SEQUENCE [LARGE SCALE GENOMIC DNA]</scope>
    <source>
        <strain evidence="9 10">DSM 2279</strain>
    </source>
</reference>
<name>H1Z0Q4_9EURY</name>
<dbReference type="GO" id="GO:0036220">
    <property type="term" value="F:ITP diphosphatase activity"/>
    <property type="evidence" value="ECO:0007669"/>
    <property type="project" value="UniProtKB-UniRule"/>
</dbReference>
<dbReference type="FunCoup" id="H1Z0Q4">
    <property type="interactions" value="207"/>
</dbReference>
<evidence type="ECO:0000256" key="5">
    <source>
        <dbReference type="ARBA" id="ARBA00022842"/>
    </source>
</evidence>
<feature type="binding site" evidence="7">
    <location>
        <begin position="142"/>
        <end position="145"/>
    </location>
    <ligand>
        <name>substrate</name>
    </ligand>
</feature>
<dbReference type="InterPro" id="IPR020922">
    <property type="entry name" value="dITP/XTP_pyrophosphatase"/>
</dbReference>
<dbReference type="GO" id="GO:0009146">
    <property type="term" value="P:purine nucleoside triphosphate catabolic process"/>
    <property type="evidence" value="ECO:0007669"/>
    <property type="project" value="UniProtKB-UniRule"/>
</dbReference>
<comment type="catalytic activity">
    <reaction evidence="7">
        <text>ITP + H2O = IMP + diphosphate + H(+)</text>
        <dbReference type="Rhea" id="RHEA:29399"/>
        <dbReference type="ChEBI" id="CHEBI:15377"/>
        <dbReference type="ChEBI" id="CHEBI:15378"/>
        <dbReference type="ChEBI" id="CHEBI:33019"/>
        <dbReference type="ChEBI" id="CHEBI:58053"/>
        <dbReference type="ChEBI" id="CHEBI:61402"/>
        <dbReference type="EC" id="3.6.1.66"/>
    </reaction>
</comment>
<comment type="cofactor">
    <cofactor evidence="7">
        <name>Mg(2+)</name>
        <dbReference type="ChEBI" id="CHEBI:18420"/>
    </cofactor>
    <text evidence="7">Binds 1 Mg(2+) ion per subunit.</text>
</comment>
<dbReference type="Gene3D" id="3.90.950.10">
    <property type="match status" value="1"/>
</dbReference>
<dbReference type="PANTHER" id="PTHR11067:SF9">
    <property type="entry name" value="INOSINE TRIPHOSPHATE PYROPHOSPHATASE"/>
    <property type="match status" value="1"/>
</dbReference>
<protein>
    <recommendedName>
        <fullName evidence="7">dITP/XTP pyrophosphatase</fullName>
        <ecNumber evidence="7">3.6.1.66</ecNumber>
    </recommendedName>
    <alternativeName>
        <fullName evidence="7">Non-canonical purine NTP pyrophosphatase</fullName>
    </alternativeName>
    <alternativeName>
        <fullName evidence="7">Non-standard purine NTP pyrophosphatase</fullName>
    </alternativeName>
    <alternativeName>
        <fullName evidence="7">Nucleoside-triphosphate diphosphatase</fullName>
    </alternativeName>
    <alternativeName>
        <fullName evidence="7">Nucleoside-triphosphate pyrophosphatase</fullName>
        <shortName evidence="7">NTPase</shortName>
    </alternativeName>
</protein>
<feature type="binding site" evidence="7">
    <location>
        <position position="67"/>
    </location>
    <ligand>
        <name>Mg(2+)</name>
        <dbReference type="ChEBI" id="CHEBI:18420"/>
    </ligand>
</feature>
<evidence type="ECO:0000256" key="3">
    <source>
        <dbReference type="ARBA" id="ARBA00022741"/>
    </source>
</evidence>
<dbReference type="HOGENOM" id="CLU_082080_1_0_2"/>
<evidence type="ECO:0000313" key="9">
    <source>
        <dbReference type="EMBL" id="EHQ35311.1"/>
    </source>
</evidence>
<keyword evidence="5 7" id="KW-0460">Magnesium</keyword>
<dbReference type="InParanoid" id="H1Z0Q4"/>
<dbReference type="GO" id="GO:0046872">
    <property type="term" value="F:metal ion binding"/>
    <property type="evidence" value="ECO:0007669"/>
    <property type="project" value="UniProtKB-KW"/>
</dbReference>
<evidence type="ECO:0000313" key="10">
    <source>
        <dbReference type="Proteomes" id="UP000005741"/>
    </source>
</evidence>
<sequence>MTEADLTVVTGNPGKAREVAAFFGDQVHVAHVKLDLPEYRDNDVGKIAALKAEAAYEAVGGPVIVDDTGFYISALNGFPGAYAAYVLDTIGMEGVLKLLDGISERSAYFETAIAYKDGDVERLFRGRVDGVITECSRGEDGFGYDPIFEVDGRTFAEIPLEEKSEISHRGLALLAFSEWFRYEYGF</sequence>
<feature type="binding site" evidence="7">
    <location>
        <begin position="168"/>
        <end position="169"/>
    </location>
    <ligand>
        <name>substrate</name>
    </ligand>
</feature>
<dbReference type="PANTHER" id="PTHR11067">
    <property type="entry name" value="INOSINE TRIPHOSPHATE PYROPHOSPHATASE/HAM1 PROTEIN"/>
    <property type="match status" value="1"/>
</dbReference>
<accession>H1Z0Q4</accession>
<feature type="binding site" evidence="7">
    <location>
        <position position="68"/>
    </location>
    <ligand>
        <name>substrate</name>
    </ligand>
</feature>
<evidence type="ECO:0000256" key="1">
    <source>
        <dbReference type="ARBA" id="ARBA00008023"/>
    </source>
</evidence>
<proteinExistence type="inferred from homology"/>
<dbReference type="GO" id="GO:0036222">
    <property type="term" value="F:XTP diphosphatase activity"/>
    <property type="evidence" value="ECO:0007669"/>
    <property type="project" value="UniProtKB-UniRule"/>
</dbReference>
<dbReference type="Pfam" id="PF01725">
    <property type="entry name" value="Ham1p_like"/>
    <property type="match status" value="1"/>
</dbReference>
<dbReference type="EMBL" id="CM001436">
    <property type="protein sequence ID" value="EHQ35311.1"/>
    <property type="molecule type" value="Genomic_DNA"/>
</dbReference>
<feature type="binding site" evidence="7">
    <location>
        <begin position="10"/>
        <end position="15"/>
    </location>
    <ligand>
        <name>substrate</name>
    </ligand>
</feature>
<evidence type="ECO:0000256" key="7">
    <source>
        <dbReference type="HAMAP-Rule" id="MF_01405"/>
    </source>
</evidence>
<dbReference type="GO" id="GO:0000166">
    <property type="term" value="F:nucleotide binding"/>
    <property type="evidence" value="ECO:0007669"/>
    <property type="project" value="UniProtKB-KW"/>
</dbReference>
<keyword evidence="6 7" id="KW-0546">Nucleotide metabolism</keyword>
<keyword evidence="2 7" id="KW-0479">Metal-binding</keyword>
<dbReference type="RefSeq" id="WP_004077062.1">
    <property type="nucleotide sequence ID" value="NZ_CM001436.1"/>
</dbReference>
<dbReference type="InterPro" id="IPR029001">
    <property type="entry name" value="ITPase-like_fam"/>
</dbReference>
<feature type="active site" description="Proton acceptor" evidence="7">
    <location>
        <position position="67"/>
    </location>
</feature>
<comment type="similarity">
    <text evidence="1 7 8">Belongs to the HAM1 NTPase family.</text>
</comment>
<dbReference type="GO" id="GO:0009117">
    <property type="term" value="P:nucleotide metabolic process"/>
    <property type="evidence" value="ECO:0007669"/>
    <property type="project" value="UniProtKB-KW"/>
</dbReference>
<dbReference type="NCBIfam" id="TIGR00042">
    <property type="entry name" value="RdgB/HAM1 family non-canonical purine NTP pyrophosphatase"/>
    <property type="match status" value="1"/>
</dbReference>
<dbReference type="SUPFAM" id="SSF52972">
    <property type="entry name" value="ITPase-like"/>
    <property type="match status" value="1"/>
</dbReference>
<dbReference type="GO" id="GO:0035870">
    <property type="term" value="F:dITP diphosphatase activity"/>
    <property type="evidence" value="ECO:0007669"/>
    <property type="project" value="UniProtKB-UniRule"/>
</dbReference>
<feature type="binding site" evidence="7">
    <location>
        <position position="38"/>
    </location>
    <ligand>
        <name>Mg(2+)</name>
        <dbReference type="ChEBI" id="CHEBI:18420"/>
    </ligand>
</feature>
<feature type="binding site" evidence="7">
    <location>
        <position position="163"/>
    </location>
    <ligand>
        <name>substrate</name>
    </ligand>
</feature>
<keyword evidence="4 7" id="KW-0378">Hydrolase</keyword>
<gene>
    <name evidence="9" type="ORF">Metlim_1201</name>
</gene>
<evidence type="ECO:0000256" key="2">
    <source>
        <dbReference type="ARBA" id="ARBA00022723"/>
    </source>
</evidence>
<keyword evidence="10" id="KW-1185">Reference proteome</keyword>
<dbReference type="EC" id="3.6.1.66" evidence="7"/>
<dbReference type="OrthoDB" id="372108at2157"/>
<keyword evidence="3 7" id="KW-0547">Nucleotide-binding</keyword>
<evidence type="ECO:0000256" key="6">
    <source>
        <dbReference type="ARBA" id="ARBA00023080"/>
    </source>
</evidence>
<evidence type="ECO:0000256" key="4">
    <source>
        <dbReference type="ARBA" id="ARBA00022801"/>
    </source>
</evidence>
<dbReference type="HAMAP" id="MF_01405">
    <property type="entry name" value="Non_canon_purine_NTPase"/>
    <property type="match status" value="1"/>
</dbReference>
<dbReference type="CDD" id="cd00515">
    <property type="entry name" value="HAM1"/>
    <property type="match status" value="1"/>
</dbReference>
<dbReference type="Proteomes" id="UP000005741">
    <property type="component" value="Chromosome"/>
</dbReference>
<evidence type="ECO:0000256" key="8">
    <source>
        <dbReference type="RuleBase" id="RU003781"/>
    </source>
</evidence>
<dbReference type="InterPro" id="IPR002637">
    <property type="entry name" value="RdgB/HAM1"/>
</dbReference>
<comment type="subunit">
    <text evidence="7">Homodimer.</text>
</comment>